<gene>
    <name evidence="1" type="ORF">Vadar_007855</name>
</gene>
<evidence type="ECO:0000313" key="2">
    <source>
        <dbReference type="Proteomes" id="UP000828048"/>
    </source>
</evidence>
<evidence type="ECO:0000313" key="1">
    <source>
        <dbReference type="EMBL" id="KAH7851156.1"/>
    </source>
</evidence>
<protein>
    <submittedName>
        <fullName evidence="1">Uncharacterized protein</fullName>
    </submittedName>
</protein>
<name>A0ACB7YCA1_9ERIC</name>
<dbReference type="EMBL" id="CM037158">
    <property type="protein sequence ID" value="KAH7851156.1"/>
    <property type="molecule type" value="Genomic_DNA"/>
</dbReference>
<keyword evidence="2" id="KW-1185">Reference proteome</keyword>
<proteinExistence type="predicted"/>
<comment type="caution">
    <text evidence="1">The sequence shown here is derived from an EMBL/GenBank/DDBJ whole genome shotgun (WGS) entry which is preliminary data.</text>
</comment>
<accession>A0ACB7YCA1</accession>
<reference evidence="1 2" key="1">
    <citation type="journal article" date="2021" name="Hortic Res">
        <title>High-quality reference genome and annotation aids understanding of berry development for evergreen blueberry (Vaccinium darrowii).</title>
        <authorList>
            <person name="Yu J."/>
            <person name="Hulse-Kemp A.M."/>
            <person name="Babiker E."/>
            <person name="Staton M."/>
        </authorList>
    </citation>
    <scope>NUCLEOTIDE SEQUENCE [LARGE SCALE GENOMIC DNA]</scope>
    <source>
        <strain evidence="2">cv. NJ 8807/NJ 8810</strain>
        <tissue evidence="1">Young leaf</tissue>
    </source>
</reference>
<dbReference type="Proteomes" id="UP000828048">
    <property type="component" value="Chromosome 8"/>
</dbReference>
<organism evidence="1 2">
    <name type="scientific">Vaccinium darrowii</name>
    <dbReference type="NCBI Taxonomy" id="229202"/>
    <lineage>
        <taxon>Eukaryota</taxon>
        <taxon>Viridiplantae</taxon>
        <taxon>Streptophyta</taxon>
        <taxon>Embryophyta</taxon>
        <taxon>Tracheophyta</taxon>
        <taxon>Spermatophyta</taxon>
        <taxon>Magnoliopsida</taxon>
        <taxon>eudicotyledons</taxon>
        <taxon>Gunneridae</taxon>
        <taxon>Pentapetalae</taxon>
        <taxon>asterids</taxon>
        <taxon>Ericales</taxon>
        <taxon>Ericaceae</taxon>
        <taxon>Vaccinioideae</taxon>
        <taxon>Vaccinieae</taxon>
        <taxon>Vaccinium</taxon>
    </lineage>
</organism>
<sequence>MKQILIFWGTEVCIISQGTTTLSRAGMFSVLKDCNGESNCEPRINRNNIGGLNDHLKPRSTASVTVATTCFDAFVQAVDTTKVKEELFWKGAVSTSHSQIMLIVYGDTAGYMRMLLSEAKANWEEAVKTPHLFLSLPLAAAATSHLRPLLVEADHNCTMEAVVGHPSY</sequence>